<dbReference type="EMBL" id="JAFBWN010000003">
    <property type="protein sequence ID" value="MBM2354234.1"/>
    <property type="molecule type" value="Genomic_DNA"/>
</dbReference>
<dbReference type="Pfam" id="PF07969">
    <property type="entry name" value="Amidohydro_3"/>
    <property type="match status" value="1"/>
</dbReference>
<dbReference type="GO" id="GO:0016814">
    <property type="term" value="F:hydrolase activity, acting on carbon-nitrogen (but not peptide) bonds, in cyclic amidines"/>
    <property type="evidence" value="ECO:0007669"/>
    <property type="project" value="TreeGrafter"/>
</dbReference>
<dbReference type="InterPro" id="IPR013108">
    <property type="entry name" value="Amidohydro_3"/>
</dbReference>
<dbReference type="AlphaFoldDB" id="A0A9Q2RWP5"/>
<feature type="domain" description="Amidohydrolase 3" evidence="1">
    <location>
        <begin position="45"/>
        <end position="389"/>
    </location>
</feature>
<evidence type="ECO:0000313" key="2">
    <source>
        <dbReference type="EMBL" id="MBM2354234.1"/>
    </source>
</evidence>
<dbReference type="PANTHER" id="PTHR32027">
    <property type="entry name" value="CYTOSINE DEAMINASE"/>
    <property type="match status" value="1"/>
</dbReference>
<dbReference type="NCBIfam" id="NF004636">
    <property type="entry name" value="PRK05985.1"/>
    <property type="match status" value="1"/>
</dbReference>
<dbReference type="InterPro" id="IPR052349">
    <property type="entry name" value="Metallo-hydrolase_Enzymes"/>
</dbReference>
<protein>
    <submittedName>
        <fullName evidence="2">Amidohydrolase family protein</fullName>
    </submittedName>
</protein>
<dbReference type="CDD" id="cd01293">
    <property type="entry name" value="Bact_CD"/>
    <property type="match status" value="1"/>
</dbReference>
<gene>
    <name evidence="2" type="ORF">JQX14_06780</name>
</gene>
<evidence type="ECO:0000313" key="3">
    <source>
        <dbReference type="Proteomes" id="UP000809337"/>
    </source>
</evidence>
<dbReference type="RefSeq" id="WP_231033290.1">
    <property type="nucleotide sequence ID" value="NZ_JAJNGX010000003.1"/>
</dbReference>
<dbReference type="SUPFAM" id="SSF51556">
    <property type="entry name" value="Metallo-dependent hydrolases"/>
    <property type="match status" value="1"/>
</dbReference>
<accession>A0A9Q2RWP5</accession>
<dbReference type="InterPro" id="IPR011059">
    <property type="entry name" value="Metal-dep_hydrolase_composite"/>
</dbReference>
<evidence type="ECO:0000259" key="1">
    <source>
        <dbReference type="Pfam" id="PF07969"/>
    </source>
</evidence>
<reference evidence="2" key="1">
    <citation type="submission" date="2021-01" db="EMBL/GenBank/DDBJ databases">
        <title>Diatom-associated Roseobacters Show Island Model of Population Structure.</title>
        <authorList>
            <person name="Qu L."/>
            <person name="Feng X."/>
            <person name="Chen Y."/>
            <person name="Li L."/>
            <person name="Wang X."/>
            <person name="Hu Z."/>
            <person name="Wang H."/>
            <person name="Luo H."/>
        </authorList>
    </citation>
    <scope>NUCLEOTIDE SEQUENCE</scope>
    <source>
        <strain evidence="2">SM26-45</strain>
    </source>
</reference>
<proteinExistence type="predicted"/>
<name>A0A9Q2RWP5_9RHOB</name>
<dbReference type="InterPro" id="IPR032466">
    <property type="entry name" value="Metal_Hydrolase"/>
</dbReference>
<dbReference type="SUPFAM" id="SSF51338">
    <property type="entry name" value="Composite domain of metallo-dependent hydrolases"/>
    <property type="match status" value="1"/>
</dbReference>
<comment type="caution">
    <text evidence="2">The sequence shown here is derived from an EMBL/GenBank/DDBJ whole genome shotgun (WGS) entry which is preliminary data.</text>
</comment>
<dbReference type="Proteomes" id="UP000809337">
    <property type="component" value="Unassembled WGS sequence"/>
</dbReference>
<dbReference type="Gene3D" id="3.20.20.140">
    <property type="entry name" value="Metal-dependent hydrolases"/>
    <property type="match status" value="1"/>
</dbReference>
<dbReference type="PANTHER" id="PTHR32027:SF9">
    <property type="entry name" value="BLL3847 PROTEIN"/>
    <property type="match status" value="1"/>
</dbReference>
<organism evidence="2 3">
    <name type="scientific">Pseudosulfitobacter pseudonitzschiae</name>
    <dbReference type="NCBI Taxonomy" id="1402135"/>
    <lineage>
        <taxon>Bacteria</taxon>
        <taxon>Pseudomonadati</taxon>
        <taxon>Pseudomonadota</taxon>
        <taxon>Alphaproteobacteria</taxon>
        <taxon>Rhodobacterales</taxon>
        <taxon>Roseobacteraceae</taxon>
        <taxon>Pseudosulfitobacter</taxon>
    </lineage>
</organism>
<dbReference type="Gene3D" id="2.30.40.10">
    <property type="entry name" value="Urease, subunit C, domain 1"/>
    <property type="match status" value="1"/>
</dbReference>
<sequence length="401" mass="43152">MPDRLLLKNLRLMGAEPVDMLIEGGRISQIAAAIAPRTDDTVEHCEGALVLPGLVDAHAHLDKTLWGMPWHPHAQGKSLQQMIDTERSLRHELDMDAARQSARQVTLALSKGTTAIRSHVDIDTDHGLKMFEGVAETRARFADVMQIEIVAFPQSGMMIRPGTVELMDQALRDGADIVGGLDPCGIDRDPKGQLDAVFGLAEKHGKPVDIHLHEAGELGAFSLDMILDRTEALAMQGKVTVSHAFCLGMNDTARVNAQLDRIAALGVSLATTAPASRPVPSVAACRERGIAICAGNDGIRDTWTPYGNACMLERAMLVGLRNNFRADVEVAWALDTCTTDGARVMELDGYGLEVGCRADLVLLEVPALSEAVTQRPARRLVISGGQIVARDGETLGPWQSA</sequence>